<dbReference type="SMART" id="SM00388">
    <property type="entry name" value="HisKA"/>
    <property type="match status" value="1"/>
</dbReference>
<dbReference type="OrthoDB" id="9797097at2"/>
<evidence type="ECO:0000259" key="16">
    <source>
        <dbReference type="PROSITE" id="PS50110"/>
    </source>
</evidence>
<evidence type="ECO:0000313" key="17">
    <source>
        <dbReference type="EMBL" id="RSK43303.1"/>
    </source>
</evidence>
<feature type="domain" description="HTH araC/xylS-type" evidence="14">
    <location>
        <begin position="856"/>
        <end position="955"/>
    </location>
</feature>
<keyword evidence="3 12" id="KW-0597">Phosphoprotein</keyword>
<evidence type="ECO:0000256" key="1">
    <source>
        <dbReference type="ARBA" id="ARBA00000085"/>
    </source>
</evidence>
<dbReference type="Gene3D" id="1.10.287.130">
    <property type="match status" value="1"/>
</dbReference>
<dbReference type="GO" id="GO:0043565">
    <property type="term" value="F:sequence-specific DNA binding"/>
    <property type="evidence" value="ECO:0007669"/>
    <property type="project" value="InterPro"/>
</dbReference>
<dbReference type="InterPro" id="IPR036890">
    <property type="entry name" value="HATPase_C_sf"/>
</dbReference>
<keyword evidence="18" id="KW-1185">Reference proteome</keyword>
<dbReference type="GO" id="GO:0000155">
    <property type="term" value="F:phosphorelay sensor kinase activity"/>
    <property type="evidence" value="ECO:0007669"/>
    <property type="project" value="InterPro"/>
</dbReference>
<evidence type="ECO:0000256" key="2">
    <source>
        <dbReference type="ARBA" id="ARBA00012438"/>
    </source>
</evidence>
<dbReference type="InterPro" id="IPR003661">
    <property type="entry name" value="HisK_dim/P_dom"/>
</dbReference>
<comment type="caution">
    <text evidence="17">The sequence shown here is derived from an EMBL/GenBank/DDBJ whole genome shotgun (WGS) entry which is preliminary data.</text>
</comment>
<evidence type="ECO:0000256" key="7">
    <source>
        <dbReference type="ARBA" id="ARBA00022840"/>
    </source>
</evidence>
<dbReference type="InterPro" id="IPR004358">
    <property type="entry name" value="Sig_transdc_His_kin-like_C"/>
</dbReference>
<dbReference type="Gene3D" id="3.40.50.2300">
    <property type="match status" value="3"/>
</dbReference>
<feature type="modified residue" description="4-aspartylphosphate" evidence="12">
    <location>
        <position position="757"/>
    </location>
</feature>
<evidence type="ECO:0000256" key="11">
    <source>
        <dbReference type="ARBA" id="ARBA00023163"/>
    </source>
</evidence>
<evidence type="ECO:0000256" key="10">
    <source>
        <dbReference type="ARBA" id="ARBA00023125"/>
    </source>
</evidence>
<dbReference type="PROSITE" id="PS50109">
    <property type="entry name" value="HIS_KIN"/>
    <property type="match status" value="1"/>
</dbReference>
<dbReference type="InterPro" id="IPR003594">
    <property type="entry name" value="HATPase_dom"/>
</dbReference>
<keyword evidence="9" id="KW-0805">Transcription regulation</keyword>
<evidence type="ECO:0000256" key="13">
    <source>
        <dbReference type="SAM" id="Coils"/>
    </source>
</evidence>
<dbReference type="InterPro" id="IPR028082">
    <property type="entry name" value="Peripla_BP_I"/>
</dbReference>
<evidence type="ECO:0000259" key="14">
    <source>
        <dbReference type="PROSITE" id="PS01124"/>
    </source>
</evidence>
<dbReference type="GO" id="GO:0003700">
    <property type="term" value="F:DNA-binding transcription factor activity"/>
    <property type="evidence" value="ECO:0007669"/>
    <property type="project" value="InterPro"/>
</dbReference>
<dbReference type="SUPFAM" id="SSF47384">
    <property type="entry name" value="Homodimeric domain of signal transducing histidine kinase"/>
    <property type="match status" value="1"/>
</dbReference>
<keyword evidence="8" id="KW-0902">Two-component regulatory system</keyword>
<dbReference type="InterPro" id="IPR025997">
    <property type="entry name" value="SBP_2_dom"/>
</dbReference>
<dbReference type="SUPFAM" id="SSF52172">
    <property type="entry name" value="CheY-like"/>
    <property type="match status" value="1"/>
</dbReference>
<evidence type="ECO:0000256" key="3">
    <source>
        <dbReference type="ARBA" id="ARBA00022553"/>
    </source>
</evidence>
<dbReference type="InterPro" id="IPR018062">
    <property type="entry name" value="HTH_AraC-typ_CS"/>
</dbReference>
<dbReference type="PANTHER" id="PTHR43547">
    <property type="entry name" value="TWO-COMPONENT HISTIDINE KINASE"/>
    <property type="match status" value="1"/>
</dbReference>
<feature type="coiled-coil region" evidence="13">
    <location>
        <begin position="368"/>
        <end position="444"/>
    </location>
</feature>
<dbReference type="SUPFAM" id="SSF55874">
    <property type="entry name" value="ATPase domain of HSP90 chaperone/DNA topoisomerase II/histidine kinase"/>
    <property type="match status" value="1"/>
</dbReference>
<dbReference type="Gene3D" id="1.10.10.60">
    <property type="entry name" value="Homeodomain-like"/>
    <property type="match status" value="1"/>
</dbReference>
<comment type="catalytic activity">
    <reaction evidence="1">
        <text>ATP + protein L-histidine = ADP + protein N-phospho-L-histidine.</text>
        <dbReference type="EC" id="2.7.13.3"/>
    </reaction>
</comment>
<organism evidence="17 18">
    <name type="scientific">Hymenobacter perfusus</name>
    <dbReference type="NCBI Taxonomy" id="1236770"/>
    <lineage>
        <taxon>Bacteria</taxon>
        <taxon>Pseudomonadati</taxon>
        <taxon>Bacteroidota</taxon>
        <taxon>Cytophagia</taxon>
        <taxon>Cytophagales</taxon>
        <taxon>Hymenobacteraceae</taxon>
        <taxon>Hymenobacter</taxon>
    </lineage>
</organism>
<evidence type="ECO:0000256" key="5">
    <source>
        <dbReference type="ARBA" id="ARBA00022741"/>
    </source>
</evidence>
<dbReference type="AlphaFoldDB" id="A0A428KAB6"/>
<dbReference type="Proteomes" id="UP000270291">
    <property type="component" value="Unassembled WGS sequence"/>
</dbReference>
<dbReference type="SUPFAM" id="SSF53822">
    <property type="entry name" value="Periplasmic binding protein-like I"/>
    <property type="match status" value="1"/>
</dbReference>
<keyword evidence="10" id="KW-0238">DNA-binding</keyword>
<dbReference type="SMART" id="SM00342">
    <property type="entry name" value="HTH_ARAC"/>
    <property type="match status" value="1"/>
</dbReference>
<dbReference type="PRINTS" id="PR00344">
    <property type="entry name" value="BCTRLSENSOR"/>
</dbReference>
<dbReference type="CDD" id="cd17574">
    <property type="entry name" value="REC_OmpR"/>
    <property type="match status" value="1"/>
</dbReference>
<sequence>MRCPICLSRVLVSLGLLGLVTMCTPATPPRPIYRIGFSQSVSSGDWRQAMLAGMERELAFHPEIQFLMRDAQSSSQRQQQQIHDLLQAGADVLIVAPNEEQALSSAIEEAYRRGVPVILLDRHTTSPHYAAYVGGDNTGVGAAAARYAAQLLRQRGQIVEITGSSSSVTKERHNGFVQTLRAYPQMRVVGAVSGDWGTTALQPALTELLRNYPETRLIFAHSDLMAQGAYEVCRKLGREDIRIIGVDGLAGAGNGLEMVQQGRSTASLFYSPGGEEAIRVALRILHHQAYERENILGTIVIDSTNALTLQQQAAKLTSQQEGIEQQQLLLRTLQATYASQRTVLYGLVISLLAAVGLGASAWRAARNNRRINQQLARQNEANDAINQELVRQNEANDVINQELVRQNAANDVINQQLSTQNEEIRAQRNQLAELAEQARRETEAKLRFFTNFSHELRTPLTLIMGPVEEMLTGRNSTALQPTHRHDLGLIRRNTQRLLQLVNQLLDFRKIEVGKMAVQAYEEDVVAFVRELVETFEPAARVQQVGLTFVPVEPALPAWVDRNVLDKVFFNLLSNALKYTPRGGQITVRVQPDDEGRTLQVQVADTGRGIRPQDSPHIFEWFYQGEQPATAKGSGMGLALAQGLVRLHQGQLTFSSQVGQGSTFTVTLPRELPRELRATDAAAPLAFSLDEPLVVPAGDAEGPVSEAEALVLVIEDNADVNEFVARKLRPHFRVQSATDGKTGLQLALELIPDLIVCDVMMPGLSGLEVVARLRADWRTSHVPVILLTARNAPEQQVEGVQAGADVYLTKPFNPAFLLESVRTLLANRARQREHLSRQLVATTETPAAPNPDQAFIQALTAQVETDLTRTDLTVEELAHALGFSRMQLYRKVKAVLGTSITDFIQSVRLQKACELLRDETLSVTAVAYEVGYASHSYFSNSFKARYGLAPSEFRARHQAGVS</sequence>
<dbReference type="Pfam" id="PF02518">
    <property type="entry name" value="HATPase_c"/>
    <property type="match status" value="1"/>
</dbReference>
<protein>
    <recommendedName>
        <fullName evidence="2">histidine kinase</fullName>
        <ecNumber evidence="2">2.7.13.3</ecNumber>
    </recommendedName>
</protein>
<dbReference type="Pfam" id="PF12833">
    <property type="entry name" value="HTH_18"/>
    <property type="match status" value="1"/>
</dbReference>
<dbReference type="PROSITE" id="PS01124">
    <property type="entry name" value="HTH_ARAC_FAMILY_2"/>
    <property type="match status" value="1"/>
</dbReference>
<dbReference type="PROSITE" id="PS00041">
    <property type="entry name" value="HTH_ARAC_FAMILY_1"/>
    <property type="match status" value="1"/>
</dbReference>
<keyword evidence="11" id="KW-0804">Transcription</keyword>
<feature type="domain" description="Histidine kinase" evidence="15">
    <location>
        <begin position="451"/>
        <end position="671"/>
    </location>
</feature>
<dbReference type="CDD" id="cd00082">
    <property type="entry name" value="HisKA"/>
    <property type="match status" value="1"/>
</dbReference>
<dbReference type="PROSITE" id="PS50110">
    <property type="entry name" value="RESPONSE_REGULATORY"/>
    <property type="match status" value="1"/>
</dbReference>
<proteinExistence type="predicted"/>
<gene>
    <name evidence="17" type="ORF">EI293_10355</name>
</gene>
<dbReference type="SMART" id="SM00387">
    <property type="entry name" value="HATPase_c"/>
    <property type="match status" value="1"/>
</dbReference>
<dbReference type="RefSeq" id="WP_125437312.1">
    <property type="nucleotide sequence ID" value="NZ_RWIU01000003.1"/>
</dbReference>
<evidence type="ECO:0000313" key="18">
    <source>
        <dbReference type="Proteomes" id="UP000270291"/>
    </source>
</evidence>
<dbReference type="InterPro" id="IPR005467">
    <property type="entry name" value="His_kinase_dom"/>
</dbReference>
<dbReference type="Pfam" id="PF00512">
    <property type="entry name" value="HisKA"/>
    <property type="match status" value="1"/>
</dbReference>
<keyword evidence="4" id="KW-0808">Transferase</keyword>
<evidence type="ECO:0000256" key="12">
    <source>
        <dbReference type="PROSITE-ProRule" id="PRU00169"/>
    </source>
</evidence>
<dbReference type="FunFam" id="1.10.287.130:FF:000045">
    <property type="entry name" value="Two-component system sensor histidine kinase/response regulator"/>
    <property type="match status" value="1"/>
</dbReference>
<keyword evidence="7" id="KW-0067">ATP-binding</keyword>
<feature type="domain" description="Response regulatory" evidence="16">
    <location>
        <begin position="709"/>
        <end position="824"/>
    </location>
</feature>
<dbReference type="InterPro" id="IPR009057">
    <property type="entry name" value="Homeodomain-like_sf"/>
</dbReference>
<dbReference type="CDD" id="cd06308">
    <property type="entry name" value="PBP1_sensor_kinase-like"/>
    <property type="match status" value="1"/>
</dbReference>
<keyword evidence="5" id="KW-0547">Nucleotide-binding</keyword>
<keyword evidence="6" id="KW-0418">Kinase</keyword>
<dbReference type="InterPro" id="IPR036097">
    <property type="entry name" value="HisK_dim/P_sf"/>
</dbReference>
<dbReference type="InterPro" id="IPR011006">
    <property type="entry name" value="CheY-like_superfamily"/>
</dbReference>
<dbReference type="SUPFAM" id="SSF46689">
    <property type="entry name" value="Homeodomain-like"/>
    <property type="match status" value="1"/>
</dbReference>
<evidence type="ECO:0000256" key="9">
    <source>
        <dbReference type="ARBA" id="ARBA00023015"/>
    </source>
</evidence>
<dbReference type="EMBL" id="RWIU01000003">
    <property type="protein sequence ID" value="RSK43303.1"/>
    <property type="molecule type" value="Genomic_DNA"/>
</dbReference>
<dbReference type="GO" id="GO:0005524">
    <property type="term" value="F:ATP binding"/>
    <property type="evidence" value="ECO:0007669"/>
    <property type="project" value="UniProtKB-KW"/>
</dbReference>
<dbReference type="FunFam" id="3.30.565.10:FF:000037">
    <property type="entry name" value="Hybrid sensor histidine kinase/response regulator"/>
    <property type="match status" value="1"/>
</dbReference>
<accession>A0A428KAB6</accession>
<dbReference type="Pfam" id="PF00072">
    <property type="entry name" value="Response_reg"/>
    <property type="match status" value="1"/>
</dbReference>
<evidence type="ECO:0000256" key="8">
    <source>
        <dbReference type="ARBA" id="ARBA00023012"/>
    </source>
</evidence>
<dbReference type="Pfam" id="PF13407">
    <property type="entry name" value="Peripla_BP_4"/>
    <property type="match status" value="1"/>
</dbReference>
<dbReference type="InterPro" id="IPR001789">
    <property type="entry name" value="Sig_transdc_resp-reg_receiver"/>
</dbReference>
<dbReference type="InterPro" id="IPR018060">
    <property type="entry name" value="HTH_AraC"/>
</dbReference>
<evidence type="ECO:0000256" key="4">
    <source>
        <dbReference type="ARBA" id="ARBA00022679"/>
    </source>
</evidence>
<keyword evidence="13" id="KW-0175">Coiled coil</keyword>
<evidence type="ECO:0000256" key="6">
    <source>
        <dbReference type="ARBA" id="ARBA00022777"/>
    </source>
</evidence>
<dbReference type="EC" id="2.7.13.3" evidence="2"/>
<evidence type="ECO:0000259" key="15">
    <source>
        <dbReference type="PROSITE" id="PS50109"/>
    </source>
</evidence>
<reference evidence="17 18" key="1">
    <citation type="submission" date="2018-12" db="EMBL/GenBank/DDBJ databases">
        <authorList>
            <person name="Feng G."/>
            <person name="Zhu H."/>
        </authorList>
    </citation>
    <scope>NUCLEOTIDE SEQUENCE [LARGE SCALE GENOMIC DNA]</scope>
    <source>
        <strain evidence="17 18">LMG 26000</strain>
    </source>
</reference>
<dbReference type="PANTHER" id="PTHR43547:SF2">
    <property type="entry name" value="HYBRID SIGNAL TRANSDUCTION HISTIDINE KINASE C"/>
    <property type="match status" value="1"/>
</dbReference>
<dbReference type="SMART" id="SM00448">
    <property type="entry name" value="REC"/>
    <property type="match status" value="1"/>
</dbReference>
<name>A0A428KAB6_9BACT</name>
<dbReference type="Gene3D" id="3.30.565.10">
    <property type="entry name" value="Histidine kinase-like ATPase, C-terminal domain"/>
    <property type="match status" value="1"/>
</dbReference>